<dbReference type="EMBL" id="CAEFZW010000003">
    <property type="protein sequence ID" value="CAB4253859.1"/>
    <property type="molecule type" value="Genomic_DNA"/>
</dbReference>
<dbReference type="InterPro" id="IPR029005">
    <property type="entry name" value="LIM-bd/SEUSS"/>
</dbReference>
<organism evidence="2 3">
    <name type="scientific">Maudiozyma barnettii</name>
    <dbReference type="NCBI Taxonomy" id="61262"/>
    <lineage>
        <taxon>Eukaryota</taxon>
        <taxon>Fungi</taxon>
        <taxon>Dikarya</taxon>
        <taxon>Ascomycota</taxon>
        <taxon>Saccharomycotina</taxon>
        <taxon>Saccharomycetes</taxon>
        <taxon>Saccharomycetales</taxon>
        <taxon>Saccharomycetaceae</taxon>
        <taxon>Maudiozyma</taxon>
    </lineage>
</organism>
<proteinExistence type="predicted"/>
<name>A0A8H2VEW3_9SACH</name>
<feature type="region of interest" description="Disordered" evidence="1">
    <location>
        <begin position="334"/>
        <end position="379"/>
    </location>
</feature>
<feature type="region of interest" description="Disordered" evidence="1">
    <location>
        <begin position="126"/>
        <end position="157"/>
    </location>
</feature>
<dbReference type="Proteomes" id="UP000644660">
    <property type="component" value="Unassembled WGS sequence"/>
</dbReference>
<evidence type="ECO:0000313" key="3">
    <source>
        <dbReference type="Proteomes" id="UP000644660"/>
    </source>
</evidence>
<comment type="caution">
    <text evidence="2">The sequence shown here is derived from an EMBL/GenBank/DDBJ whole genome shotgun (WGS) entry which is preliminary data.</text>
</comment>
<dbReference type="RefSeq" id="XP_041405704.1">
    <property type="nucleotide sequence ID" value="XM_041549770.1"/>
</dbReference>
<reference evidence="2 3" key="1">
    <citation type="submission" date="2020-05" db="EMBL/GenBank/DDBJ databases">
        <authorList>
            <person name="Casaregola S."/>
            <person name="Devillers H."/>
            <person name="Grondin C."/>
        </authorList>
    </citation>
    <scope>NUCLEOTIDE SEQUENCE [LARGE SCALE GENOMIC DNA]</scope>
    <source>
        <strain evidence="2 3">CLIB 1767</strain>
    </source>
</reference>
<evidence type="ECO:0000313" key="2">
    <source>
        <dbReference type="EMBL" id="CAB4253859.1"/>
    </source>
</evidence>
<protein>
    <submittedName>
        <fullName evidence="2">Uncharacterized protein</fullName>
    </submittedName>
</protein>
<dbReference type="AlphaFoldDB" id="A0A8H2VEW3"/>
<dbReference type="Pfam" id="PF01803">
    <property type="entry name" value="LIM_bind"/>
    <property type="match status" value="1"/>
</dbReference>
<evidence type="ECO:0000256" key="1">
    <source>
        <dbReference type="SAM" id="MobiDB-lite"/>
    </source>
</evidence>
<feature type="compositionally biased region" description="Polar residues" evidence="1">
    <location>
        <begin position="350"/>
        <end position="360"/>
    </location>
</feature>
<feature type="compositionally biased region" description="Polar residues" evidence="1">
    <location>
        <begin position="465"/>
        <end position="479"/>
    </location>
</feature>
<gene>
    <name evidence="2" type="ORF">KABA2_03S07040</name>
</gene>
<feature type="compositionally biased region" description="Polar residues" evidence="1">
    <location>
        <begin position="126"/>
        <end position="156"/>
    </location>
</feature>
<dbReference type="GeneID" id="64856834"/>
<feature type="region of interest" description="Disordered" evidence="1">
    <location>
        <begin position="465"/>
        <end position="494"/>
    </location>
</feature>
<sequence length="494" mass="57231">MEDVENINSIAPKMKNYRKNINMNMNMQQQQPFQQNLMTPSYNNDISNEVVNGYNYLDHGSDMSTNNHSYMIPNGRQKHHRYSEQQQQQHYVKGRSTSLRVQKNNNNNASRSYNIDNIAESLNNEQQNIDTSVRRSTSLDLSNLHRNNKNYSNPNRSPRVHNLQYHIMPFPLRKYLADMAKCKIFELIQCASVSVEKILDQEYWNAAISKWFTPAATMNVSKNTHNTHRHFIYLAKMFSVLCQADRYLDIDRFELYPSQVFTQVLSNGTIFFSCLRLSFIYYYKDGSCVTHYSQFKGVFNTNFKIEWMDFGVHSFVPGIEWNVLEKTISNIQPTQNATNEATPNDPYDSQFRTSTNSSSYDGNDDNTNMNTDPEKSQDEMKQKFTAITKLRSNFEMFRNISALGVHCDIVRALQTNEIMSDLRFVRIFQRMHNIDSPLAALQAFVDEKAQDIKAYKAAVNQNMGRVRSQTHASNTNSGMSYVPANNMGMNNPEI</sequence>
<keyword evidence="3" id="KW-1185">Reference proteome</keyword>
<dbReference type="OrthoDB" id="774557at2759"/>
<accession>A0A8H2VEW3</accession>